<name>E3N179_CAERE</name>
<dbReference type="InterPro" id="IPR000536">
    <property type="entry name" value="Nucl_hrmn_rcpt_lig-bd"/>
</dbReference>
<dbReference type="GO" id="GO:0000978">
    <property type="term" value="F:RNA polymerase II cis-regulatory region sequence-specific DNA binding"/>
    <property type="evidence" value="ECO:0007669"/>
    <property type="project" value="InterPro"/>
</dbReference>
<dbReference type="GO" id="GO:0008270">
    <property type="term" value="F:zinc ion binding"/>
    <property type="evidence" value="ECO:0007669"/>
    <property type="project" value="UniProtKB-KW"/>
</dbReference>
<dbReference type="SUPFAM" id="SSF57716">
    <property type="entry name" value="Glucocorticoid receptor-like (DNA-binding domain)"/>
    <property type="match status" value="1"/>
</dbReference>
<dbReference type="GO" id="GO:0005634">
    <property type="term" value="C:nucleus"/>
    <property type="evidence" value="ECO:0007669"/>
    <property type="project" value="UniProtKB-SubCell"/>
</dbReference>
<feature type="domain" description="Nuclear receptor" evidence="11">
    <location>
        <begin position="14"/>
        <end position="90"/>
    </location>
</feature>
<keyword evidence="6" id="KW-0805">Transcription regulation</keyword>
<keyword evidence="10" id="KW-0539">Nucleus</keyword>
<dbReference type="PRINTS" id="PR00047">
    <property type="entry name" value="STROIDFINGER"/>
</dbReference>
<dbReference type="InterPro" id="IPR051152">
    <property type="entry name" value="C.elegans_Orphan_NR"/>
</dbReference>
<dbReference type="Proteomes" id="UP000008281">
    <property type="component" value="Unassembled WGS sequence"/>
</dbReference>
<dbReference type="InParanoid" id="E3N179"/>
<dbReference type="KEGG" id="crq:GCK72_020722"/>
<dbReference type="CTD" id="9827058"/>
<evidence type="ECO:0000259" key="11">
    <source>
        <dbReference type="PROSITE" id="PS51030"/>
    </source>
</evidence>
<dbReference type="STRING" id="31234.E3N179"/>
<evidence type="ECO:0000256" key="7">
    <source>
        <dbReference type="ARBA" id="ARBA00023125"/>
    </source>
</evidence>
<proteinExistence type="inferred from homology"/>
<comment type="similarity">
    <text evidence="2">Belongs to the nuclear hormone receptor family.</text>
</comment>
<dbReference type="PANTHER" id="PTHR45680">
    <property type="entry name" value="NUCLEAR HORMONE RECEPTOR FAMILY"/>
    <property type="match status" value="1"/>
</dbReference>
<accession>E3N179</accession>
<evidence type="ECO:0000256" key="4">
    <source>
        <dbReference type="ARBA" id="ARBA00022771"/>
    </source>
</evidence>
<dbReference type="Pfam" id="PF00105">
    <property type="entry name" value="zf-C4"/>
    <property type="match status" value="1"/>
</dbReference>
<dbReference type="AlphaFoldDB" id="E3N179"/>
<dbReference type="SUPFAM" id="SSF48508">
    <property type="entry name" value="Nuclear receptor ligand-binding domain"/>
    <property type="match status" value="1"/>
</dbReference>
<dbReference type="Gene3D" id="3.30.50.10">
    <property type="entry name" value="Erythroid Transcription Factor GATA-1, subunit A"/>
    <property type="match status" value="1"/>
</dbReference>
<organism evidence="14">
    <name type="scientific">Caenorhabditis remanei</name>
    <name type="common">Caenorhabditis vulgaris</name>
    <dbReference type="NCBI Taxonomy" id="31234"/>
    <lineage>
        <taxon>Eukaryota</taxon>
        <taxon>Metazoa</taxon>
        <taxon>Ecdysozoa</taxon>
        <taxon>Nematoda</taxon>
        <taxon>Chromadorea</taxon>
        <taxon>Rhabditida</taxon>
        <taxon>Rhabditina</taxon>
        <taxon>Rhabditomorpha</taxon>
        <taxon>Rhabditoidea</taxon>
        <taxon>Rhabditidae</taxon>
        <taxon>Peloderinae</taxon>
        <taxon>Caenorhabditis</taxon>
    </lineage>
</organism>
<dbReference type="PROSITE" id="PS51030">
    <property type="entry name" value="NUCLEAR_REC_DBD_2"/>
    <property type="match status" value="1"/>
</dbReference>
<evidence type="ECO:0000256" key="8">
    <source>
        <dbReference type="ARBA" id="ARBA00023163"/>
    </source>
</evidence>
<keyword evidence="8" id="KW-0804">Transcription</keyword>
<dbReference type="OMA" id="AMIRIHY"/>
<keyword evidence="9" id="KW-0675">Receptor</keyword>
<sequence length="381" mass="44237">MAICSQNLEVSSPELICQVCGLPGHGPHFGVVTCRPCAAFFRRCVVLDLKYNCLMNKSKCVLDKIRRTACRDCRFKKCVKVGMTANNVQHYRDIHSADSLEIHDDFHKTLSRKSSVTTENQLYRKSILCDINFDSIQDEVLKVFQSNMPPLESGFLASLSPLQKFTEGLHLIRITQRTTAIQFKNRFHKGIATHNWKRQARNIAVLMMHSVAFRNLNLEEKKQKFRMYWKSVYRLERIQMSVETFGEECVRKKLLVVSNDRAIQLSRLSLVFDGNTENTVELALRSYKTHAERCIEDVAKPLSQLKLSFKETAFLILNFVMQIESENNEDFLDDISNDLHEYYHKKGIVCYAERILKIMKIVFAMIRIHYDDLSGSFMKNK</sequence>
<gene>
    <name evidence="13" type="ORF">CRE_12950</name>
</gene>
<protein>
    <recommendedName>
        <fullName evidence="15">Nuclear receptor domain-containing protein</fullName>
    </recommendedName>
</protein>
<evidence type="ECO:0000256" key="2">
    <source>
        <dbReference type="ARBA" id="ARBA00005993"/>
    </source>
</evidence>
<dbReference type="PANTHER" id="PTHR45680:SF30">
    <property type="entry name" value="NUCLEAR HORMONE RECEPTOR FAMILY"/>
    <property type="match status" value="1"/>
</dbReference>
<dbReference type="InterPro" id="IPR049636">
    <property type="entry name" value="HNF4-like_DBD"/>
</dbReference>
<evidence type="ECO:0000313" key="13">
    <source>
        <dbReference type="EMBL" id="EFO83100.1"/>
    </source>
</evidence>
<keyword evidence="7" id="KW-0238">DNA-binding</keyword>
<feature type="domain" description="NR LBD" evidence="12">
    <location>
        <begin position="167"/>
        <end position="381"/>
    </location>
</feature>
<dbReference type="SMART" id="SM00399">
    <property type="entry name" value="ZnF_C4"/>
    <property type="match status" value="1"/>
</dbReference>
<evidence type="ECO:0000313" key="14">
    <source>
        <dbReference type="Proteomes" id="UP000008281"/>
    </source>
</evidence>
<dbReference type="Pfam" id="PF00104">
    <property type="entry name" value="Hormone_recep"/>
    <property type="match status" value="1"/>
</dbReference>
<evidence type="ECO:0000256" key="10">
    <source>
        <dbReference type="ARBA" id="ARBA00023242"/>
    </source>
</evidence>
<keyword evidence="4" id="KW-0863">Zinc-finger</keyword>
<comment type="subcellular location">
    <subcellularLocation>
        <location evidence="1">Nucleus</location>
    </subcellularLocation>
</comment>
<dbReference type="Gene3D" id="1.10.565.10">
    <property type="entry name" value="Retinoid X Receptor"/>
    <property type="match status" value="1"/>
</dbReference>
<evidence type="ECO:0000256" key="3">
    <source>
        <dbReference type="ARBA" id="ARBA00022723"/>
    </source>
</evidence>
<dbReference type="GeneID" id="9827058"/>
<keyword evidence="14" id="KW-1185">Reference proteome</keyword>
<dbReference type="OrthoDB" id="10018779at2759"/>
<dbReference type="HOGENOM" id="CLU_007368_7_0_1"/>
<dbReference type="InterPro" id="IPR013088">
    <property type="entry name" value="Znf_NHR/GATA"/>
</dbReference>
<dbReference type="RefSeq" id="XP_003097843.2">
    <property type="nucleotide sequence ID" value="XM_003097795.2"/>
</dbReference>
<dbReference type="EMBL" id="DS268507">
    <property type="protein sequence ID" value="EFO83100.1"/>
    <property type="molecule type" value="Genomic_DNA"/>
</dbReference>
<keyword evidence="5" id="KW-0862">Zinc</keyword>
<evidence type="ECO:0000259" key="12">
    <source>
        <dbReference type="PROSITE" id="PS51843"/>
    </source>
</evidence>
<dbReference type="GO" id="GO:0003700">
    <property type="term" value="F:DNA-binding transcription factor activity"/>
    <property type="evidence" value="ECO:0007669"/>
    <property type="project" value="InterPro"/>
</dbReference>
<evidence type="ECO:0000256" key="9">
    <source>
        <dbReference type="ARBA" id="ARBA00023170"/>
    </source>
</evidence>
<evidence type="ECO:0000256" key="1">
    <source>
        <dbReference type="ARBA" id="ARBA00004123"/>
    </source>
</evidence>
<dbReference type="SMART" id="SM00430">
    <property type="entry name" value="HOLI"/>
    <property type="match status" value="1"/>
</dbReference>
<dbReference type="CDD" id="cd06960">
    <property type="entry name" value="NR_DBD_HNF4A"/>
    <property type="match status" value="1"/>
</dbReference>
<dbReference type="InterPro" id="IPR001628">
    <property type="entry name" value="Znf_hrmn_rcpt"/>
</dbReference>
<reference evidence="13" key="1">
    <citation type="submission" date="2007-07" db="EMBL/GenBank/DDBJ databases">
        <title>PCAP assembly of the Caenorhabditis remanei genome.</title>
        <authorList>
            <consortium name="The Caenorhabditis remanei Sequencing Consortium"/>
            <person name="Wilson R.K."/>
        </authorList>
    </citation>
    <scope>NUCLEOTIDE SEQUENCE [LARGE SCALE GENOMIC DNA]</scope>
    <source>
        <strain evidence="13">PB4641</strain>
    </source>
</reference>
<evidence type="ECO:0000256" key="5">
    <source>
        <dbReference type="ARBA" id="ARBA00022833"/>
    </source>
</evidence>
<evidence type="ECO:0000256" key="6">
    <source>
        <dbReference type="ARBA" id="ARBA00023015"/>
    </source>
</evidence>
<dbReference type="eggNOG" id="KOG3575">
    <property type="taxonomic scope" value="Eukaryota"/>
</dbReference>
<keyword evidence="3" id="KW-0479">Metal-binding</keyword>
<evidence type="ECO:0008006" key="15">
    <source>
        <dbReference type="Google" id="ProtNLM"/>
    </source>
</evidence>
<dbReference type="PROSITE" id="PS51843">
    <property type="entry name" value="NR_LBD"/>
    <property type="match status" value="1"/>
</dbReference>
<dbReference type="InterPro" id="IPR035500">
    <property type="entry name" value="NHR-like_dom_sf"/>
</dbReference>